<feature type="compositionally biased region" description="Basic and acidic residues" evidence="1">
    <location>
        <begin position="179"/>
        <end position="190"/>
    </location>
</feature>
<dbReference type="AlphaFoldDB" id="L1IJT7"/>
<evidence type="ECO:0000313" key="2">
    <source>
        <dbReference type="EMBL" id="EKX36357.1"/>
    </source>
</evidence>
<dbReference type="Proteomes" id="UP000011087">
    <property type="component" value="Unassembled WGS sequence"/>
</dbReference>
<dbReference type="RefSeq" id="XP_005823337.1">
    <property type="nucleotide sequence ID" value="XM_005823280.1"/>
</dbReference>
<reference evidence="4" key="2">
    <citation type="submission" date="2012-11" db="EMBL/GenBank/DDBJ databases">
        <authorList>
            <person name="Kuo A."/>
            <person name="Curtis B.A."/>
            <person name="Tanifuji G."/>
            <person name="Burki F."/>
            <person name="Gruber A."/>
            <person name="Irimia M."/>
            <person name="Maruyama S."/>
            <person name="Arias M.C."/>
            <person name="Ball S.G."/>
            <person name="Gile G.H."/>
            <person name="Hirakawa Y."/>
            <person name="Hopkins J.F."/>
            <person name="Rensing S.A."/>
            <person name="Schmutz J."/>
            <person name="Symeonidi A."/>
            <person name="Elias M."/>
            <person name="Eveleigh R.J."/>
            <person name="Herman E.K."/>
            <person name="Klute M.J."/>
            <person name="Nakayama T."/>
            <person name="Obornik M."/>
            <person name="Reyes-Prieto A."/>
            <person name="Armbrust E.V."/>
            <person name="Aves S.J."/>
            <person name="Beiko R.G."/>
            <person name="Coutinho P."/>
            <person name="Dacks J.B."/>
            <person name="Durnford D.G."/>
            <person name="Fast N.M."/>
            <person name="Green B.R."/>
            <person name="Grisdale C."/>
            <person name="Hempe F."/>
            <person name="Henrissat B."/>
            <person name="Hoppner M.P."/>
            <person name="Ishida K.-I."/>
            <person name="Kim E."/>
            <person name="Koreny L."/>
            <person name="Kroth P.G."/>
            <person name="Liu Y."/>
            <person name="Malik S.-B."/>
            <person name="Maier U.G."/>
            <person name="McRose D."/>
            <person name="Mock T."/>
            <person name="Neilson J.A."/>
            <person name="Onodera N.T."/>
            <person name="Poole A.M."/>
            <person name="Pritham E.J."/>
            <person name="Richards T.A."/>
            <person name="Rocap G."/>
            <person name="Roy S.W."/>
            <person name="Sarai C."/>
            <person name="Schaack S."/>
            <person name="Shirato S."/>
            <person name="Slamovits C.H."/>
            <person name="Spencer D.F."/>
            <person name="Suzuki S."/>
            <person name="Worden A.Z."/>
            <person name="Zauner S."/>
            <person name="Barry K."/>
            <person name="Bell C."/>
            <person name="Bharti A.K."/>
            <person name="Crow J.A."/>
            <person name="Grimwood J."/>
            <person name="Kramer R."/>
            <person name="Lindquist E."/>
            <person name="Lucas S."/>
            <person name="Salamov A."/>
            <person name="McFadden G.I."/>
            <person name="Lane C.E."/>
            <person name="Keeling P.J."/>
            <person name="Gray M.W."/>
            <person name="Grigoriev I.V."/>
            <person name="Archibald J.M."/>
        </authorList>
    </citation>
    <scope>NUCLEOTIDE SEQUENCE</scope>
    <source>
        <strain evidence="4">CCMP2712</strain>
    </source>
</reference>
<dbReference type="HOGENOM" id="CLU_595092_0_0_1"/>
<gene>
    <name evidence="2" type="ORF">GUITHDRAFT_117466</name>
</gene>
<feature type="compositionally biased region" description="Low complexity" evidence="1">
    <location>
        <begin position="199"/>
        <end position="226"/>
    </location>
</feature>
<feature type="region of interest" description="Disordered" evidence="1">
    <location>
        <begin position="89"/>
        <end position="333"/>
    </location>
</feature>
<dbReference type="EMBL" id="JH993075">
    <property type="protein sequence ID" value="EKX36357.1"/>
    <property type="molecule type" value="Genomic_DNA"/>
</dbReference>
<dbReference type="EnsemblProtists" id="EKX36357">
    <property type="protein sequence ID" value="EKX36357"/>
    <property type="gene ID" value="GUITHDRAFT_117466"/>
</dbReference>
<evidence type="ECO:0000313" key="3">
    <source>
        <dbReference type="EnsemblProtists" id="EKX36357"/>
    </source>
</evidence>
<protein>
    <submittedName>
        <fullName evidence="2 3">Uncharacterized protein</fullName>
    </submittedName>
</protein>
<dbReference type="GeneID" id="17293122"/>
<proteinExistence type="predicted"/>
<reference evidence="2 4" key="1">
    <citation type="journal article" date="2012" name="Nature">
        <title>Algal genomes reveal evolutionary mosaicism and the fate of nucleomorphs.</title>
        <authorList>
            <consortium name="DOE Joint Genome Institute"/>
            <person name="Curtis B.A."/>
            <person name="Tanifuji G."/>
            <person name="Burki F."/>
            <person name="Gruber A."/>
            <person name="Irimia M."/>
            <person name="Maruyama S."/>
            <person name="Arias M.C."/>
            <person name="Ball S.G."/>
            <person name="Gile G.H."/>
            <person name="Hirakawa Y."/>
            <person name="Hopkins J.F."/>
            <person name="Kuo A."/>
            <person name="Rensing S.A."/>
            <person name="Schmutz J."/>
            <person name="Symeonidi A."/>
            <person name="Elias M."/>
            <person name="Eveleigh R.J."/>
            <person name="Herman E.K."/>
            <person name="Klute M.J."/>
            <person name="Nakayama T."/>
            <person name="Obornik M."/>
            <person name="Reyes-Prieto A."/>
            <person name="Armbrust E.V."/>
            <person name="Aves S.J."/>
            <person name="Beiko R.G."/>
            <person name="Coutinho P."/>
            <person name="Dacks J.B."/>
            <person name="Durnford D.G."/>
            <person name="Fast N.M."/>
            <person name="Green B.R."/>
            <person name="Grisdale C.J."/>
            <person name="Hempel F."/>
            <person name="Henrissat B."/>
            <person name="Hoppner M.P."/>
            <person name="Ishida K."/>
            <person name="Kim E."/>
            <person name="Koreny L."/>
            <person name="Kroth P.G."/>
            <person name="Liu Y."/>
            <person name="Malik S.B."/>
            <person name="Maier U.G."/>
            <person name="McRose D."/>
            <person name="Mock T."/>
            <person name="Neilson J.A."/>
            <person name="Onodera N.T."/>
            <person name="Poole A.M."/>
            <person name="Pritham E.J."/>
            <person name="Richards T.A."/>
            <person name="Rocap G."/>
            <person name="Roy S.W."/>
            <person name="Sarai C."/>
            <person name="Schaack S."/>
            <person name="Shirato S."/>
            <person name="Slamovits C.H."/>
            <person name="Spencer D.F."/>
            <person name="Suzuki S."/>
            <person name="Worden A.Z."/>
            <person name="Zauner S."/>
            <person name="Barry K."/>
            <person name="Bell C."/>
            <person name="Bharti A.K."/>
            <person name="Crow J.A."/>
            <person name="Grimwood J."/>
            <person name="Kramer R."/>
            <person name="Lindquist E."/>
            <person name="Lucas S."/>
            <person name="Salamov A."/>
            <person name="McFadden G.I."/>
            <person name="Lane C.E."/>
            <person name="Keeling P.J."/>
            <person name="Gray M.W."/>
            <person name="Grigoriev I.V."/>
            <person name="Archibald J.M."/>
        </authorList>
    </citation>
    <scope>NUCLEOTIDE SEQUENCE</scope>
    <source>
        <strain evidence="2 4">CCMP2712</strain>
    </source>
</reference>
<dbReference type="KEGG" id="gtt:GUITHDRAFT_117466"/>
<name>L1IJT7_GUITC</name>
<organism evidence="2">
    <name type="scientific">Guillardia theta (strain CCMP2712)</name>
    <name type="common">Cryptophyte</name>
    <dbReference type="NCBI Taxonomy" id="905079"/>
    <lineage>
        <taxon>Eukaryota</taxon>
        <taxon>Cryptophyceae</taxon>
        <taxon>Pyrenomonadales</taxon>
        <taxon>Geminigeraceae</taxon>
        <taxon>Guillardia</taxon>
    </lineage>
</organism>
<accession>L1IJT7</accession>
<reference evidence="3" key="3">
    <citation type="submission" date="2015-06" db="UniProtKB">
        <authorList>
            <consortium name="EnsemblProtists"/>
        </authorList>
    </citation>
    <scope>IDENTIFICATION</scope>
</reference>
<evidence type="ECO:0000256" key="1">
    <source>
        <dbReference type="SAM" id="MobiDB-lite"/>
    </source>
</evidence>
<feature type="compositionally biased region" description="Basic and acidic residues" evidence="1">
    <location>
        <begin position="89"/>
        <end position="98"/>
    </location>
</feature>
<keyword evidence="4" id="KW-1185">Reference proteome</keyword>
<feature type="compositionally biased region" description="Basic and acidic residues" evidence="1">
    <location>
        <begin position="106"/>
        <end position="139"/>
    </location>
</feature>
<evidence type="ECO:0000313" key="4">
    <source>
        <dbReference type="Proteomes" id="UP000011087"/>
    </source>
</evidence>
<dbReference type="PaxDb" id="55529-EKX36357"/>
<feature type="compositionally biased region" description="Basic and acidic residues" evidence="1">
    <location>
        <begin position="1"/>
        <end position="21"/>
    </location>
</feature>
<sequence>MQANHSDMHTDMPTSSEEHASLHPPQDTHLGNADPPAHEDQQSDLPSHETMLSAKLAAEIYAERCLKAGHATVESAFVASKYGTSPKTVRDIWSRRTWADATRPLWTEEERSLMAAKEEGKDHPMQPDSKKRKRDDDHAGCSSSLSSGAAAPAMADIKSQASQGGSSAHELCWGSEASTKCDKSSGKESPEESSDASISKGSGPDGSPEGSSSPTSSFPSKSTTSSDAGRSEQHGSQGQPPGASMTDLQEALGQDGGGGGSSEDRNSEDRKSSDSEEPKDPFSDSGHAERAGAGGEAGKHNWMPEAEPQPGERKHRRESTFKKSQGGEGIDSQTAGEIAGLLRHMTEQQEQIIAQQKLILERGLTPNMDALVHRALNTVGHLRAEMEAWSRDKNMKVRGLTGMDIQDQSVRGMGKKVFVRKCIQSGRRTMESGDQCLSRNNLFHIARLESHRTFMTVDFM</sequence>
<feature type="compositionally biased region" description="Low complexity" evidence="1">
    <location>
        <begin position="142"/>
        <end position="155"/>
    </location>
</feature>
<feature type="compositionally biased region" description="Basic and acidic residues" evidence="1">
    <location>
        <begin position="262"/>
        <end position="290"/>
    </location>
</feature>
<feature type="region of interest" description="Disordered" evidence="1">
    <location>
        <begin position="1"/>
        <end position="51"/>
    </location>
</feature>